<dbReference type="Proteomes" id="UP001209878">
    <property type="component" value="Unassembled WGS sequence"/>
</dbReference>
<feature type="domain" description="Torsin-1A C-terminal" evidence="3">
    <location>
        <begin position="326"/>
        <end position="382"/>
    </location>
</feature>
<dbReference type="GO" id="GO:0005524">
    <property type="term" value="F:ATP binding"/>
    <property type="evidence" value="ECO:0007669"/>
    <property type="project" value="InterPro"/>
</dbReference>
<organism evidence="4 5">
    <name type="scientific">Ridgeia piscesae</name>
    <name type="common">Tubeworm</name>
    <dbReference type="NCBI Taxonomy" id="27915"/>
    <lineage>
        <taxon>Eukaryota</taxon>
        <taxon>Metazoa</taxon>
        <taxon>Spiralia</taxon>
        <taxon>Lophotrochozoa</taxon>
        <taxon>Annelida</taxon>
        <taxon>Polychaeta</taxon>
        <taxon>Sedentaria</taxon>
        <taxon>Canalipalpata</taxon>
        <taxon>Sabellida</taxon>
        <taxon>Siboglinidae</taxon>
        <taxon>Ridgeia</taxon>
    </lineage>
</organism>
<dbReference type="SUPFAM" id="SSF52540">
    <property type="entry name" value="P-loop containing nucleoside triphosphate hydrolases"/>
    <property type="match status" value="1"/>
</dbReference>
<evidence type="ECO:0000256" key="1">
    <source>
        <dbReference type="ARBA" id="ARBA00006235"/>
    </source>
</evidence>
<keyword evidence="2" id="KW-0732">Signal</keyword>
<dbReference type="PANTHER" id="PTHR10760">
    <property type="entry name" value="TORSIN"/>
    <property type="match status" value="1"/>
</dbReference>
<evidence type="ECO:0000313" key="4">
    <source>
        <dbReference type="EMBL" id="KAK2183915.1"/>
    </source>
</evidence>
<dbReference type="GO" id="GO:0016887">
    <property type="term" value="F:ATP hydrolysis activity"/>
    <property type="evidence" value="ECO:0007669"/>
    <property type="project" value="InterPro"/>
</dbReference>
<feature type="signal peptide" evidence="2">
    <location>
        <begin position="1"/>
        <end position="21"/>
    </location>
</feature>
<dbReference type="Gene3D" id="3.40.50.300">
    <property type="entry name" value="P-loop containing nucleotide triphosphate hydrolases"/>
    <property type="match status" value="1"/>
</dbReference>
<reference evidence="4" key="1">
    <citation type="journal article" date="2023" name="Mol. Biol. Evol.">
        <title>Third-Generation Sequencing Reveals the Adaptive Role of the Epigenome in Three Deep-Sea Polychaetes.</title>
        <authorList>
            <person name="Perez M."/>
            <person name="Aroh O."/>
            <person name="Sun Y."/>
            <person name="Lan Y."/>
            <person name="Juniper S.K."/>
            <person name="Young C.R."/>
            <person name="Angers B."/>
            <person name="Qian P.Y."/>
        </authorList>
    </citation>
    <scope>NUCLEOTIDE SEQUENCE</scope>
    <source>
        <strain evidence="4">R07B-5</strain>
    </source>
</reference>
<evidence type="ECO:0000256" key="2">
    <source>
        <dbReference type="SAM" id="SignalP"/>
    </source>
</evidence>
<dbReference type="InterPro" id="IPR010448">
    <property type="entry name" value="Torsin"/>
</dbReference>
<protein>
    <recommendedName>
        <fullName evidence="3">Torsin-1A C-terminal domain-containing protein</fullName>
    </recommendedName>
</protein>
<accession>A0AAD9NWU2</accession>
<dbReference type="GO" id="GO:0012505">
    <property type="term" value="C:endomembrane system"/>
    <property type="evidence" value="ECO:0007669"/>
    <property type="project" value="UniProtKB-ARBA"/>
</dbReference>
<evidence type="ECO:0000259" key="3">
    <source>
        <dbReference type="Pfam" id="PF21376"/>
    </source>
</evidence>
<keyword evidence="5" id="KW-1185">Reference proteome</keyword>
<evidence type="ECO:0000313" key="5">
    <source>
        <dbReference type="Proteomes" id="UP001209878"/>
    </source>
</evidence>
<dbReference type="GO" id="GO:0005737">
    <property type="term" value="C:cytoplasm"/>
    <property type="evidence" value="ECO:0007669"/>
    <property type="project" value="UniProtKB-ARBA"/>
</dbReference>
<dbReference type="Pfam" id="PF21376">
    <property type="entry name" value="TOR1A_C"/>
    <property type="match status" value="1"/>
</dbReference>
<sequence>MFQPFPLKLLALAWLILNNRAEHVESLEPISTTIAAGFASVVSMFFIGDGFNAIKCKTVECCTDAWINPNFTALNDILKTRLHGQHLVRPVIVKALRAHLKNPNPQKALALSFHGWTGTGKNFVAGLITDHLYYYGRNSQYVHLFAATHHFPHENHIETYKDQLRDWIRGNVTVCPRSLFIFDEIDKMPSRLLDSIKPYLDYYTEINGVDYRKSMFIFLSNTVANSITQHTLAHWQSGAPRETITYKEMEEVITLRSYNEKGLSAVSANWLLAQLNRNLQRLWSYFGQTWFTAPDGRQHSFHSGGLWHSELIQKHLITAFVPFLPLERKHVKLCIKDVLRVKNITVTTDLINKVADELQYSPGRPGLFSTSGCKRVEEKVDFVVLDVENED</sequence>
<dbReference type="InterPro" id="IPR027417">
    <property type="entry name" value="P-loop_NTPase"/>
</dbReference>
<dbReference type="InterPro" id="IPR049337">
    <property type="entry name" value="TOR1A_C"/>
</dbReference>
<dbReference type="PANTHER" id="PTHR10760:SF2">
    <property type="entry name" value="LD13476P-RELATED"/>
    <property type="match status" value="1"/>
</dbReference>
<proteinExistence type="inferred from homology"/>
<dbReference type="EMBL" id="JAODUO010000291">
    <property type="protein sequence ID" value="KAK2183915.1"/>
    <property type="molecule type" value="Genomic_DNA"/>
</dbReference>
<gene>
    <name evidence="4" type="ORF">NP493_292g02010</name>
</gene>
<dbReference type="AlphaFoldDB" id="A0AAD9NWU2"/>
<comment type="similarity">
    <text evidence="1">Belongs to the ClpA/ClpB family. Torsin subfamily.</text>
</comment>
<dbReference type="FunFam" id="3.40.50.300:FF:002370">
    <property type="entry name" value="Torsin family 3, member A"/>
    <property type="match status" value="1"/>
</dbReference>
<name>A0AAD9NWU2_RIDPI</name>
<feature type="chain" id="PRO_5041926903" description="Torsin-1A C-terminal domain-containing protein" evidence="2">
    <location>
        <begin position="22"/>
        <end position="391"/>
    </location>
</feature>
<comment type="caution">
    <text evidence="4">The sequence shown here is derived from an EMBL/GenBank/DDBJ whole genome shotgun (WGS) entry which is preliminary data.</text>
</comment>
<dbReference type="Pfam" id="PF06309">
    <property type="entry name" value="Torsin"/>
    <property type="match status" value="1"/>
</dbReference>